<sequence length="191" mass="19049">MTDSPEEIRARIEATRAELGGDVDALADKVTPSKIVGRQTDKVKGAVGSVKDRVFGAADDATSSLSDAGSSAVGAVAGAKDRVAAKAEGNPLAVGLIAFGVGLLAASLIPATAKEKEVASNLKDQAQPLVDHVTDAAKEVGQNLKEPAQDAAAAVKDAATGAADTVKSEATSAAGEVKDQAQQSKDTVTGS</sequence>
<keyword evidence="2" id="KW-0812">Transmembrane</keyword>
<dbReference type="RefSeq" id="WP_179548319.1">
    <property type="nucleotide sequence ID" value="NZ_BSEW01000002.1"/>
</dbReference>
<protein>
    <submittedName>
        <fullName evidence="3">Gas vesicle protein</fullName>
    </submittedName>
</protein>
<dbReference type="AlphaFoldDB" id="A0A852SR87"/>
<dbReference type="Gene3D" id="1.20.120.20">
    <property type="entry name" value="Apolipoprotein"/>
    <property type="match status" value="1"/>
</dbReference>
<feature type="transmembrane region" description="Helical" evidence="2">
    <location>
        <begin position="92"/>
        <end position="113"/>
    </location>
</feature>
<feature type="region of interest" description="Disordered" evidence="1">
    <location>
        <begin position="167"/>
        <end position="191"/>
    </location>
</feature>
<accession>A0A852SR87</accession>
<evidence type="ECO:0000256" key="1">
    <source>
        <dbReference type="SAM" id="MobiDB-lite"/>
    </source>
</evidence>
<evidence type="ECO:0000313" key="3">
    <source>
        <dbReference type="EMBL" id="NYD71341.1"/>
    </source>
</evidence>
<evidence type="ECO:0000256" key="2">
    <source>
        <dbReference type="SAM" id="Phobius"/>
    </source>
</evidence>
<dbReference type="InterPro" id="IPR022062">
    <property type="entry name" value="DUF3618"/>
</dbReference>
<feature type="compositionally biased region" description="Polar residues" evidence="1">
    <location>
        <begin position="180"/>
        <end position="191"/>
    </location>
</feature>
<reference evidence="3 4" key="1">
    <citation type="submission" date="2020-07" db="EMBL/GenBank/DDBJ databases">
        <title>Sequencing the genomes of 1000 actinobacteria strains.</title>
        <authorList>
            <person name="Klenk H.-P."/>
        </authorList>
    </citation>
    <scope>NUCLEOTIDE SEQUENCE [LARGE SCALE GENOMIC DNA]</scope>
    <source>
        <strain evidence="3 4">DSM 26474</strain>
    </source>
</reference>
<keyword evidence="2" id="KW-0472">Membrane</keyword>
<name>A0A852SR87_9MICO</name>
<organism evidence="3 4">
    <name type="scientific">Herbiconiux flava</name>
    <dbReference type="NCBI Taxonomy" id="881268"/>
    <lineage>
        <taxon>Bacteria</taxon>
        <taxon>Bacillati</taxon>
        <taxon>Actinomycetota</taxon>
        <taxon>Actinomycetes</taxon>
        <taxon>Micrococcales</taxon>
        <taxon>Microbacteriaceae</taxon>
        <taxon>Herbiconiux</taxon>
    </lineage>
</organism>
<gene>
    <name evidence="3" type="ORF">BJ984_002499</name>
</gene>
<keyword evidence="4" id="KW-1185">Reference proteome</keyword>
<keyword evidence="2" id="KW-1133">Transmembrane helix</keyword>
<proteinExistence type="predicted"/>
<dbReference type="Pfam" id="PF12277">
    <property type="entry name" value="DUF3618"/>
    <property type="match status" value="1"/>
</dbReference>
<dbReference type="EMBL" id="JACCBM010000001">
    <property type="protein sequence ID" value="NYD71341.1"/>
    <property type="molecule type" value="Genomic_DNA"/>
</dbReference>
<evidence type="ECO:0000313" key="4">
    <source>
        <dbReference type="Proteomes" id="UP000549913"/>
    </source>
</evidence>
<dbReference type="Proteomes" id="UP000549913">
    <property type="component" value="Unassembled WGS sequence"/>
</dbReference>
<comment type="caution">
    <text evidence="3">The sequence shown here is derived from an EMBL/GenBank/DDBJ whole genome shotgun (WGS) entry which is preliminary data.</text>
</comment>